<feature type="transmembrane region" description="Helical" evidence="1">
    <location>
        <begin position="125"/>
        <end position="147"/>
    </location>
</feature>
<dbReference type="PANTHER" id="PTHR42709:SF4">
    <property type="entry name" value="INNER MEMBRANE PROTEIN YQAA"/>
    <property type="match status" value="1"/>
</dbReference>
<dbReference type="Proteomes" id="UP000214603">
    <property type="component" value="Unassembled WGS sequence"/>
</dbReference>
<dbReference type="OrthoDB" id="5419086at2"/>
<dbReference type="Pfam" id="PF09335">
    <property type="entry name" value="VTT_dom"/>
    <property type="match status" value="1"/>
</dbReference>
<keyword evidence="1" id="KW-0812">Transmembrane</keyword>
<evidence type="ECO:0000313" key="3">
    <source>
        <dbReference type="EMBL" id="OWT59028.1"/>
    </source>
</evidence>
<feature type="transmembrane region" description="Helical" evidence="1">
    <location>
        <begin position="12"/>
        <end position="36"/>
    </location>
</feature>
<evidence type="ECO:0000259" key="2">
    <source>
        <dbReference type="Pfam" id="PF09335"/>
    </source>
</evidence>
<accession>A0A225MCU2</accession>
<dbReference type="InterPro" id="IPR051311">
    <property type="entry name" value="DedA_domain"/>
</dbReference>
<protein>
    <recommendedName>
        <fullName evidence="2">VTT domain-containing protein</fullName>
    </recommendedName>
</protein>
<feature type="transmembrane region" description="Helical" evidence="1">
    <location>
        <begin position="153"/>
        <end position="175"/>
    </location>
</feature>
<keyword evidence="1" id="KW-1133">Transmembrane helix</keyword>
<dbReference type="InterPro" id="IPR032816">
    <property type="entry name" value="VTT_dom"/>
</dbReference>
<keyword evidence="1" id="KW-0472">Membrane</keyword>
<evidence type="ECO:0000313" key="4">
    <source>
        <dbReference type="Proteomes" id="UP000214603"/>
    </source>
</evidence>
<organism evidence="3 4">
    <name type="scientific">Candidimonas nitroreducens</name>
    <dbReference type="NCBI Taxonomy" id="683354"/>
    <lineage>
        <taxon>Bacteria</taxon>
        <taxon>Pseudomonadati</taxon>
        <taxon>Pseudomonadota</taxon>
        <taxon>Betaproteobacteria</taxon>
        <taxon>Burkholderiales</taxon>
        <taxon>Alcaligenaceae</taxon>
        <taxon>Candidimonas</taxon>
    </lineage>
</organism>
<dbReference type="RefSeq" id="WP_088603759.1">
    <property type="nucleotide sequence ID" value="NZ_NJIH01000007.1"/>
</dbReference>
<reference evidence="4" key="1">
    <citation type="submission" date="2017-06" db="EMBL/GenBank/DDBJ databases">
        <title>Herbaspirillum phytohormonus sp. nov., isolated from the root nodule of Robinia pseudoacacia in lead-zinc mine.</title>
        <authorList>
            <person name="Fan M."/>
            <person name="Lin Y."/>
        </authorList>
    </citation>
    <scope>NUCLEOTIDE SEQUENCE [LARGE SCALE GENOMIC DNA]</scope>
    <source>
        <strain evidence="4">SC-089</strain>
    </source>
</reference>
<comment type="caution">
    <text evidence="3">The sequence shown here is derived from an EMBL/GenBank/DDBJ whole genome shotgun (WGS) entry which is preliminary data.</text>
</comment>
<feature type="domain" description="VTT" evidence="2">
    <location>
        <begin position="56"/>
        <end position="168"/>
    </location>
</feature>
<evidence type="ECO:0000256" key="1">
    <source>
        <dbReference type="SAM" id="Phobius"/>
    </source>
</evidence>
<feature type="transmembrane region" description="Helical" evidence="1">
    <location>
        <begin position="56"/>
        <end position="77"/>
    </location>
</feature>
<dbReference type="EMBL" id="NJIH01000007">
    <property type="protein sequence ID" value="OWT59028.1"/>
    <property type="molecule type" value="Genomic_DNA"/>
</dbReference>
<gene>
    <name evidence="3" type="ORF">CEY11_12580</name>
</gene>
<name>A0A225MCU2_9BURK</name>
<dbReference type="PANTHER" id="PTHR42709">
    <property type="entry name" value="ALKALINE PHOSPHATASE LIKE PROTEIN"/>
    <property type="match status" value="1"/>
</dbReference>
<sequence>MEYLLESPLQWLLATLALPKVGLTAIFVVSLLSATLLPLGSEPAVFGYVKLAPDMYWLAISVAALGNTLGGIITYFMGEGAERAYEHWRQKHGHAPGGPAEPAALAGGRWHAHISRWSHRFGPSILLFSWLPAVGDLLCAVAGWLRLPFWRCVLYMAVGKFLRYALVTAGLLWFFPPA</sequence>
<keyword evidence="4" id="KW-1185">Reference proteome</keyword>
<dbReference type="AlphaFoldDB" id="A0A225MCU2"/>
<proteinExistence type="predicted"/>